<dbReference type="EMBL" id="JADGIZ020000023">
    <property type="protein sequence ID" value="KAL2915509.1"/>
    <property type="molecule type" value="Genomic_DNA"/>
</dbReference>
<feature type="compositionally biased region" description="Gly residues" evidence="8">
    <location>
        <begin position="414"/>
        <end position="424"/>
    </location>
</feature>
<evidence type="ECO:0000313" key="11">
    <source>
        <dbReference type="Proteomes" id="UP001527925"/>
    </source>
</evidence>
<organism evidence="10 11">
    <name type="scientific">Polyrhizophydium stewartii</name>
    <dbReference type="NCBI Taxonomy" id="2732419"/>
    <lineage>
        <taxon>Eukaryota</taxon>
        <taxon>Fungi</taxon>
        <taxon>Fungi incertae sedis</taxon>
        <taxon>Chytridiomycota</taxon>
        <taxon>Chytridiomycota incertae sedis</taxon>
        <taxon>Chytridiomycetes</taxon>
        <taxon>Rhizophydiales</taxon>
        <taxon>Rhizophydiales incertae sedis</taxon>
        <taxon>Polyrhizophydium</taxon>
    </lineage>
</organism>
<comment type="caution">
    <text evidence="10">The sequence shown here is derived from an EMBL/GenBank/DDBJ whole genome shotgun (WGS) entry which is preliminary data.</text>
</comment>
<evidence type="ECO:0000256" key="5">
    <source>
        <dbReference type="ARBA" id="ARBA00044506"/>
    </source>
</evidence>
<sequence>MPPAQIQPQTQTQSLVEEIDFDAYSDKELVRLQTELQRKVQFLESENAMFESYLTRVTQGKDGDDKGDPASGQKGDSGAAGGSGAGGGGAGGEGGDGQDRGKDGRREKKKKGEKVKEVDKPVLLTSEQKSEIATRELEELRDEIQHQKEEWGKIMDNYKAEIEEVEIRVSEIKKAMYEFKRDIVQQAVNQRTGKVIAERVVRYFEDKIRGKDAIIEKVRLKNVTLKVQKNKLHLQLKQKEEMGEVLHAIDFDQLQIENKQYLQKIEERNAELLKLKMTAGRTVQILNYYKKKLQTLSSESERLRAEIAQRKDLLGKLVAEAQIVAKDREKAERLNSWLVKQLEDYKVPDVMDYVLVKASQHDLHKKLKGWERKVEIAAMQVQRMRKIWQQMCIEADPGKDRGATTAGAAATASGGNGNGGGTHSGGPATSHSVRHQHHAQHHPTIHHHQPHQHQLHYKDQHSPHQPADFERLHRQQQAAQQQAAQQQQHQQQHQQQRWSQTPELPKIGVV</sequence>
<keyword evidence="3 7" id="KW-0175">Coiled coil</keyword>
<feature type="compositionally biased region" description="Gly residues" evidence="8">
    <location>
        <begin position="78"/>
        <end position="95"/>
    </location>
</feature>
<comment type="similarity">
    <text evidence="5">Belongs to the CFAP263 family.</text>
</comment>
<dbReference type="PANTHER" id="PTHR15654:SF2">
    <property type="entry name" value="COILED-COIL DOMAIN-CONTAINING PROTEIN 113"/>
    <property type="match status" value="1"/>
</dbReference>
<evidence type="ECO:0000256" key="4">
    <source>
        <dbReference type="ARBA" id="ARBA00023273"/>
    </source>
</evidence>
<comment type="subcellular location">
    <subcellularLocation>
        <location evidence="1">Cell projection</location>
        <location evidence="1">Cilium</location>
    </subcellularLocation>
</comment>
<accession>A0ABR4N7T8</accession>
<evidence type="ECO:0000256" key="8">
    <source>
        <dbReference type="SAM" id="MobiDB-lite"/>
    </source>
</evidence>
<feature type="region of interest" description="Disordered" evidence="8">
    <location>
        <begin position="54"/>
        <end position="121"/>
    </location>
</feature>
<dbReference type="InterPro" id="IPR051885">
    <property type="entry name" value="CC_CF"/>
</dbReference>
<feature type="compositionally biased region" description="Low complexity" evidence="8">
    <location>
        <begin position="403"/>
        <end position="413"/>
    </location>
</feature>
<dbReference type="PANTHER" id="PTHR15654">
    <property type="entry name" value="COILED-COIL DOMAIN-CONTAINING PROTEIN 113-RELATED"/>
    <property type="match status" value="1"/>
</dbReference>
<dbReference type="InterPro" id="IPR025254">
    <property type="entry name" value="CCDC113/CCDC96_CC"/>
</dbReference>
<evidence type="ECO:0000259" key="9">
    <source>
        <dbReference type="Pfam" id="PF13870"/>
    </source>
</evidence>
<evidence type="ECO:0000256" key="6">
    <source>
        <dbReference type="ARBA" id="ARBA00044798"/>
    </source>
</evidence>
<evidence type="ECO:0000256" key="2">
    <source>
        <dbReference type="ARBA" id="ARBA00022794"/>
    </source>
</evidence>
<evidence type="ECO:0000313" key="10">
    <source>
        <dbReference type="EMBL" id="KAL2915509.1"/>
    </source>
</evidence>
<proteinExistence type="inferred from homology"/>
<feature type="compositionally biased region" description="Low complexity" evidence="8">
    <location>
        <begin position="475"/>
        <end position="496"/>
    </location>
</feature>
<evidence type="ECO:0000256" key="3">
    <source>
        <dbReference type="ARBA" id="ARBA00023054"/>
    </source>
</evidence>
<feature type="compositionally biased region" description="Basic residues" evidence="8">
    <location>
        <begin position="432"/>
        <end position="455"/>
    </location>
</feature>
<feature type="coiled-coil region" evidence="7">
    <location>
        <begin position="123"/>
        <end position="175"/>
    </location>
</feature>
<dbReference type="Proteomes" id="UP001527925">
    <property type="component" value="Unassembled WGS sequence"/>
</dbReference>
<protein>
    <recommendedName>
        <fullName evidence="6">Cilia- and flagella-associated protein 263</fullName>
    </recommendedName>
</protein>
<feature type="domain" description="CCDC113/CCDC96 coiled-coil" evidence="9">
    <location>
        <begin position="211"/>
        <end position="382"/>
    </location>
</feature>
<gene>
    <name evidence="10" type="ORF">HK105_204911</name>
</gene>
<reference evidence="10 11" key="1">
    <citation type="submission" date="2023-09" db="EMBL/GenBank/DDBJ databases">
        <title>Pangenome analysis of Batrachochytrium dendrobatidis and related Chytrids.</title>
        <authorList>
            <person name="Yacoub M.N."/>
            <person name="Stajich J.E."/>
            <person name="James T.Y."/>
        </authorList>
    </citation>
    <scope>NUCLEOTIDE SEQUENCE [LARGE SCALE GENOMIC DNA]</scope>
    <source>
        <strain evidence="10 11">JEL0888</strain>
    </source>
</reference>
<keyword evidence="4" id="KW-0966">Cell projection</keyword>
<dbReference type="Pfam" id="PF13870">
    <property type="entry name" value="CCDC113_CCDC96_CC"/>
    <property type="match status" value="1"/>
</dbReference>
<keyword evidence="2" id="KW-0970">Cilium biogenesis/degradation</keyword>
<feature type="compositionally biased region" description="Basic and acidic residues" evidence="8">
    <location>
        <begin position="456"/>
        <end position="473"/>
    </location>
</feature>
<name>A0ABR4N7T8_9FUNG</name>
<feature type="compositionally biased region" description="Basic and acidic residues" evidence="8">
    <location>
        <begin position="97"/>
        <end position="106"/>
    </location>
</feature>
<feature type="compositionally biased region" description="Basic and acidic residues" evidence="8">
    <location>
        <begin position="59"/>
        <end position="68"/>
    </location>
</feature>
<evidence type="ECO:0000256" key="7">
    <source>
        <dbReference type="SAM" id="Coils"/>
    </source>
</evidence>
<feature type="region of interest" description="Disordered" evidence="8">
    <location>
        <begin position="398"/>
        <end position="510"/>
    </location>
</feature>
<feature type="coiled-coil region" evidence="7">
    <location>
        <begin position="251"/>
        <end position="313"/>
    </location>
</feature>
<keyword evidence="11" id="KW-1185">Reference proteome</keyword>
<evidence type="ECO:0000256" key="1">
    <source>
        <dbReference type="ARBA" id="ARBA00004138"/>
    </source>
</evidence>